<dbReference type="InterPro" id="IPR001547">
    <property type="entry name" value="Glyco_hydro_5"/>
</dbReference>
<keyword evidence="8" id="KW-1185">Reference proteome</keyword>
<dbReference type="GeneID" id="85307796"/>
<keyword evidence="3" id="KW-0326">Glycosidase</keyword>
<reference evidence="7" key="1">
    <citation type="submission" date="2023-06" db="EMBL/GenBank/DDBJ databases">
        <title>Genome-scale phylogeny and comparative genomics of the fungal order Sordariales.</title>
        <authorList>
            <consortium name="Lawrence Berkeley National Laboratory"/>
            <person name="Hensen N."/>
            <person name="Bonometti L."/>
            <person name="Westerberg I."/>
            <person name="Brannstrom I.O."/>
            <person name="Guillou S."/>
            <person name="Cros-Aarteil S."/>
            <person name="Calhoun S."/>
            <person name="Haridas S."/>
            <person name="Kuo A."/>
            <person name="Mondo S."/>
            <person name="Pangilinan J."/>
            <person name="Riley R."/>
            <person name="Labutti K."/>
            <person name="Andreopoulos B."/>
            <person name="Lipzen A."/>
            <person name="Chen C."/>
            <person name="Yanf M."/>
            <person name="Daum C."/>
            <person name="Ng V."/>
            <person name="Clum A."/>
            <person name="Steindorff A."/>
            <person name="Ohm R."/>
            <person name="Martin F."/>
            <person name="Silar P."/>
            <person name="Natvig D."/>
            <person name="Lalanne C."/>
            <person name="Gautier V."/>
            <person name="Ament-Velasquez S.L."/>
            <person name="Kruys A."/>
            <person name="Hutchinson M.I."/>
            <person name="Powell A.J."/>
            <person name="Barry K."/>
            <person name="Miller A.N."/>
            <person name="Grigoriev I.V."/>
            <person name="Debuchy R."/>
            <person name="Gladieux P."/>
            <person name="Thoren M.H."/>
            <person name="Johannesson H."/>
        </authorList>
    </citation>
    <scope>NUCLEOTIDE SEQUENCE</scope>
    <source>
        <strain evidence="7">8032-3</strain>
    </source>
</reference>
<evidence type="ECO:0000256" key="4">
    <source>
        <dbReference type="SAM" id="MobiDB-lite"/>
    </source>
</evidence>
<evidence type="ECO:0000256" key="5">
    <source>
        <dbReference type="SAM" id="SignalP"/>
    </source>
</evidence>
<dbReference type="EMBL" id="MU839008">
    <property type="protein sequence ID" value="KAK1767385.1"/>
    <property type="molecule type" value="Genomic_DNA"/>
</dbReference>
<feature type="compositionally biased region" description="Polar residues" evidence="4">
    <location>
        <begin position="787"/>
        <end position="807"/>
    </location>
</feature>
<proteinExistence type="inferred from homology"/>
<dbReference type="Proteomes" id="UP001244011">
    <property type="component" value="Unassembled WGS sequence"/>
</dbReference>
<dbReference type="AlphaFoldDB" id="A0AAJ0FNQ0"/>
<keyword evidence="5" id="KW-0732">Signal</keyword>
<accession>A0AAJ0FNQ0</accession>
<feature type="chain" id="PRO_5042600663" evidence="5">
    <location>
        <begin position="23"/>
        <end position="1021"/>
    </location>
</feature>
<dbReference type="Gene3D" id="3.20.20.80">
    <property type="entry name" value="Glycosidases"/>
    <property type="match status" value="1"/>
</dbReference>
<feature type="compositionally biased region" description="Low complexity" evidence="4">
    <location>
        <begin position="751"/>
        <end position="776"/>
    </location>
</feature>
<evidence type="ECO:0000256" key="3">
    <source>
        <dbReference type="ARBA" id="ARBA00023295"/>
    </source>
</evidence>
<dbReference type="Pfam" id="PF00150">
    <property type="entry name" value="Cellulase"/>
    <property type="match status" value="1"/>
</dbReference>
<evidence type="ECO:0000256" key="2">
    <source>
        <dbReference type="ARBA" id="ARBA00022801"/>
    </source>
</evidence>
<dbReference type="InterPro" id="IPR017853">
    <property type="entry name" value="GH"/>
</dbReference>
<feature type="compositionally biased region" description="Polar residues" evidence="4">
    <location>
        <begin position="602"/>
        <end position="621"/>
    </location>
</feature>
<dbReference type="SUPFAM" id="SSF51445">
    <property type="entry name" value="(Trans)glycosidases"/>
    <property type="match status" value="1"/>
</dbReference>
<protein>
    <submittedName>
        <fullName evidence="7">Glycoside hydrolase, subgroup, catalytic core</fullName>
    </submittedName>
</protein>
<evidence type="ECO:0000313" key="8">
    <source>
        <dbReference type="Proteomes" id="UP001244011"/>
    </source>
</evidence>
<feature type="region of interest" description="Disordered" evidence="4">
    <location>
        <begin position="599"/>
        <end position="915"/>
    </location>
</feature>
<feature type="signal peptide" evidence="5">
    <location>
        <begin position="1"/>
        <end position="22"/>
    </location>
</feature>
<comment type="caution">
    <text evidence="7">The sequence shown here is derived from an EMBL/GenBank/DDBJ whole genome shotgun (WGS) entry which is preliminary data.</text>
</comment>
<dbReference type="GO" id="GO:0004553">
    <property type="term" value="F:hydrolase activity, hydrolyzing O-glycosyl compounds"/>
    <property type="evidence" value="ECO:0007669"/>
    <property type="project" value="InterPro"/>
</dbReference>
<evidence type="ECO:0000259" key="6">
    <source>
        <dbReference type="Pfam" id="PF00150"/>
    </source>
</evidence>
<evidence type="ECO:0000256" key="1">
    <source>
        <dbReference type="ARBA" id="ARBA00005641"/>
    </source>
</evidence>
<dbReference type="PANTHER" id="PTHR31263:SF0">
    <property type="entry name" value="CELLULASE FAMILY PROTEIN (AFU_ORTHOLOGUE AFUA_5G14560)"/>
    <property type="match status" value="1"/>
</dbReference>
<feature type="domain" description="Glycoside hydrolase family 5" evidence="6">
    <location>
        <begin position="57"/>
        <end position="375"/>
    </location>
</feature>
<name>A0AAJ0FNQ0_9PEZI</name>
<dbReference type="GO" id="GO:0000272">
    <property type="term" value="P:polysaccharide catabolic process"/>
    <property type="evidence" value="ECO:0007669"/>
    <property type="project" value="InterPro"/>
</dbReference>
<organism evidence="7 8">
    <name type="scientific">Phialemonium atrogriseum</name>
    <dbReference type="NCBI Taxonomy" id="1093897"/>
    <lineage>
        <taxon>Eukaryota</taxon>
        <taxon>Fungi</taxon>
        <taxon>Dikarya</taxon>
        <taxon>Ascomycota</taxon>
        <taxon>Pezizomycotina</taxon>
        <taxon>Sordariomycetes</taxon>
        <taxon>Sordariomycetidae</taxon>
        <taxon>Cephalothecales</taxon>
        <taxon>Cephalothecaceae</taxon>
        <taxon>Phialemonium</taxon>
    </lineage>
</organism>
<feature type="compositionally biased region" description="Low complexity" evidence="4">
    <location>
        <begin position="873"/>
        <end position="903"/>
    </location>
</feature>
<dbReference type="CDD" id="cd23954">
    <property type="entry name" value="AMO1_CTD"/>
    <property type="match status" value="1"/>
</dbReference>
<comment type="similarity">
    <text evidence="1">Belongs to the glycosyl hydrolase 5 (cellulase A) family.</text>
</comment>
<dbReference type="PANTHER" id="PTHR31263">
    <property type="entry name" value="CELLULASE FAMILY PROTEIN (AFU_ORTHOLOGUE AFUA_5G14560)"/>
    <property type="match status" value="1"/>
</dbReference>
<feature type="compositionally biased region" description="Low complexity" evidence="4">
    <location>
        <begin position="849"/>
        <end position="865"/>
    </location>
</feature>
<evidence type="ECO:0000313" key="7">
    <source>
        <dbReference type="EMBL" id="KAK1767385.1"/>
    </source>
</evidence>
<feature type="compositionally biased region" description="Polar residues" evidence="4">
    <location>
        <begin position="640"/>
        <end position="653"/>
    </location>
</feature>
<feature type="compositionally biased region" description="Polar residues" evidence="4">
    <location>
        <begin position="726"/>
        <end position="735"/>
    </location>
</feature>
<feature type="compositionally biased region" description="Low complexity" evidence="4">
    <location>
        <begin position="682"/>
        <end position="704"/>
    </location>
</feature>
<keyword evidence="2 7" id="KW-0378">Hydrolase</keyword>
<dbReference type="RefSeq" id="XP_060283598.1">
    <property type="nucleotide sequence ID" value="XM_060424609.1"/>
</dbReference>
<sequence length="1021" mass="107010">MLSFRILGVVSSFLALTRLVQAAPHAGRAAWPNGPFVTSGRWIRDASGTNVTYAGVNWPGAADVMIPEGLQYQSVETIVTKIKSLGMNAIRLTYAIEMIDQIYGNGGADVPIQTALTKALGTANGNKVYGQITAKNPQFNASTTRLQVFDAVVAECAKQEIYVHLDNHISKGMWCCSTDDGNSWWGDTYFSIANWTRGLSYMANHGKSWPNLMSMALRNEPREPNNKALSQASYNWQDWYKYIKQGSDAIHASNPDVLIFLSGLGFDTTLTPVVQGSALTPGSGKFSLADFPGYADKLVLELHNYDNSASSCSSLQGNLDRNGFSAMGDCAANKFPVLLTEFGFQMDATTWKGVYSSCLASYFGAHKAGWFLWVLAGSYYIRSGTQDYEETWGLLSHDWSAWRSPSYVDGMLLKMHPSRGQQQPTSNRFAALSGGNQTQMGSQRGPELPYSLSKEVLRRDLTEDRSSWPLSCYGPGRDAPEQLFGGYPREQSFEEIRLHYMQGVLAGNEQGVINEIAALYQSSQQQIQAAIENLDGALQYIVDSGNNHPNRIDICKQNTIPGGTTGVFAVGRQQPSAFGGPSTAFGAPSTAFGAPANALQGAAQQSSPFGAPSAQTSSGFGQPSGLGQRPSAFGAPAFGQPSQPAQPGSSTSAFGKPSQPASAFGQPFGQPSTLGAKPSPFGAPAFGQPSQPAGAPAFAFGQPSQPGTTSAFGQPSLPGSAPAFGQPSQPSSAFGQPSGLGQKPNPFGAPSSNQSAFASAGAAAAPSQSPFGQPSQPQQPPSANPFGGQQSQAASNPFGQPSTSSGVANPPPAAANPFGQPQQPKPNPFGPGPSAGGAFANAMDTATNGTGPAPSPFGAPSAAAGNTSSNPFQQAAQGSATAGFASTSGSATPAAGAAPSQGQGPYGPGATRQHPAIESYSSREADGRLRMFKGKAVTYQPNKAGGGDKLEPVLRGFDGSVTRIWFPNGAPPYSADTEAEGGKYDSEEVMAPWRAFVQTGRFADGVMPEVPPKREFCSWDF</sequence>
<gene>
    <name evidence="7" type="ORF">QBC33DRAFT_451489</name>
</gene>